<feature type="transmembrane region" description="Helical" evidence="5">
    <location>
        <begin position="150"/>
        <end position="171"/>
    </location>
</feature>
<name>A0A2T7PPT8_POMCA</name>
<keyword evidence="3 5" id="KW-1133">Transmembrane helix</keyword>
<evidence type="ECO:0000256" key="5">
    <source>
        <dbReference type="SAM" id="Phobius"/>
    </source>
</evidence>
<evidence type="ECO:0000259" key="6">
    <source>
        <dbReference type="PROSITE" id="PS50262"/>
    </source>
</evidence>
<evidence type="ECO:0000313" key="7">
    <source>
        <dbReference type="EMBL" id="PVD35444.1"/>
    </source>
</evidence>
<comment type="subcellular location">
    <subcellularLocation>
        <location evidence="1">Membrane</location>
    </subcellularLocation>
</comment>
<feature type="transmembrane region" description="Helical" evidence="5">
    <location>
        <begin position="43"/>
        <end position="64"/>
    </location>
</feature>
<evidence type="ECO:0000313" key="8">
    <source>
        <dbReference type="Proteomes" id="UP000245119"/>
    </source>
</evidence>
<evidence type="ECO:0000256" key="3">
    <source>
        <dbReference type="ARBA" id="ARBA00022989"/>
    </source>
</evidence>
<dbReference type="EMBL" id="PZQS01000002">
    <property type="protein sequence ID" value="PVD35444.1"/>
    <property type="molecule type" value="Genomic_DNA"/>
</dbReference>
<keyword evidence="4 5" id="KW-0472">Membrane</keyword>
<dbReference type="AlphaFoldDB" id="A0A2T7PPT8"/>
<accession>A0A2T7PPT8</accession>
<dbReference type="InterPro" id="IPR052954">
    <property type="entry name" value="GPCR-Ligand_Int"/>
</dbReference>
<feature type="transmembrane region" description="Helical" evidence="5">
    <location>
        <begin position="76"/>
        <end position="96"/>
    </location>
</feature>
<evidence type="ECO:0000256" key="2">
    <source>
        <dbReference type="ARBA" id="ARBA00022692"/>
    </source>
</evidence>
<protein>
    <recommendedName>
        <fullName evidence="6">G-protein coupled receptors family 1 profile domain-containing protein</fullName>
    </recommendedName>
</protein>
<dbReference type="Proteomes" id="UP000245119">
    <property type="component" value="Linkage Group LG2"/>
</dbReference>
<dbReference type="OrthoDB" id="10011262at2759"/>
<evidence type="ECO:0000256" key="4">
    <source>
        <dbReference type="ARBA" id="ARBA00023136"/>
    </source>
</evidence>
<comment type="caution">
    <text evidence="7">The sequence shown here is derived from an EMBL/GenBank/DDBJ whole genome shotgun (WGS) entry which is preliminary data.</text>
</comment>
<evidence type="ECO:0000256" key="1">
    <source>
        <dbReference type="ARBA" id="ARBA00004370"/>
    </source>
</evidence>
<reference evidence="7 8" key="1">
    <citation type="submission" date="2018-04" db="EMBL/GenBank/DDBJ databases">
        <title>The genome of golden apple snail Pomacea canaliculata provides insight into stress tolerance and invasive adaptation.</title>
        <authorList>
            <person name="Liu C."/>
            <person name="Liu B."/>
            <person name="Ren Y."/>
            <person name="Zhang Y."/>
            <person name="Wang H."/>
            <person name="Li S."/>
            <person name="Jiang F."/>
            <person name="Yin L."/>
            <person name="Zhang G."/>
            <person name="Qian W."/>
            <person name="Fan W."/>
        </authorList>
    </citation>
    <scope>NUCLEOTIDE SEQUENCE [LARGE SCALE GENOMIC DNA]</scope>
    <source>
        <strain evidence="7">SZHN2017</strain>
        <tissue evidence="7">Muscle</tissue>
    </source>
</reference>
<feature type="domain" description="G-protein coupled receptors family 1 profile" evidence="6">
    <location>
        <begin position="56"/>
        <end position="241"/>
    </location>
</feature>
<dbReference type="PROSITE" id="PS50262">
    <property type="entry name" value="G_PROTEIN_RECEP_F1_2"/>
    <property type="match status" value="1"/>
</dbReference>
<dbReference type="PANTHER" id="PTHR46641">
    <property type="entry name" value="FMRFAMIDE RECEPTOR-RELATED"/>
    <property type="match status" value="1"/>
</dbReference>
<dbReference type="GO" id="GO:0016020">
    <property type="term" value="C:membrane"/>
    <property type="evidence" value="ECO:0007669"/>
    <property type="project" value="UniProtKB-SubCell"/>
</dbReference>
<dbReference type="Gene3D" id="1.20.1070.10">
    <property type="entry name" value="Rhodopsin 7-helix transmembrane proteins"/>
    <property type="match status" value="1"/>
</dbReference>
<organism evidence="7 8">
    <name type="scientific">Pomacea canaliculata</name>
    <name type="common">Golden apple snail</name>
    <dbReference type="NCBI Taxonomy" id="400727"/>
    <lineage>
        <taxon>Eukaryota</taxon>
        <taxon>Metazoa</taxon>
        <taxon>Spiralia</taxon>
        <taxon>Lophotrochozoa</taxon>
        <taxon>Mollusca</taxon>
        <taxon>Gastropoda</taxon>
        <taxon>Caenogastropoda</taxon>
        <taxon>Architaenioglossa</taxon>
        <taxon>Ampullarioidea</taxon>
        <taxon>Ampullariidae</taxon>
        <taxon>Pomacea</taxon>
    </lineage>
</organism>
<dbReference type="SUPFAM" id="SSF81321">
    <property type="entry name" value="Family A G protein-coupled receptor-like"/>
    <property type="match status" value="1"/>
</dbReference>
<dbReference type="InterPro" id="IPR017452">
    <property type="entry name" value="GPCR_Rhodpsn_7TM"/>
</dbReference>
<dbReference type="PANTHER" id="PTHR46641:SF2">
    <property type="entry name" value="FMRFAMIDE RECEPTOR"/>
    <property type="match status" value="1"/>
</dbReference>
<sequence>MFSSPSSSRTIYSTSLSASQEVSTQKSHEYFVKIPPAVHYIEMAGIVPMAFLGTLGNIIALIVWTAETRYNATTLLLKHLCVWDSLFLLTYATLLLGREAKSAEVFYATQFFIVMFLWMSLHLTLLVVVTRLVAVTRPLHVRDLLTRCRVYVVYVGIIVWCLLFASLQIVVNKIEHFELIERVFHLLQVLNSSVNIIFYAACSTRFRQLFLCRVQQISGLVRFLSTSLLSSTKREVQTADL</sequence>
<gene>
    <name evidence="7" type="ORF">C0Q70_02406</name>
</gene>
<proteinExistence type="predicted"/>
<keyword evidence="2 5" id="KW-0812">Transmembrane</keyword>
<feature type="transmembrane region" description="Helical" evidence="5">
    <location>
        <begin position="108"/>
        <end position="129"/>
    </location>
</feature>
<keyword evidence="8" id="KW-1185">Reference proteome</keyword>